<name>A0ABN2HZ11_9ACTN</name>
<accession>A0ABN2HZ11</accession>
<evidence type="ECO:0000313" key="3">
    <source>
        <dbReference type="Proteomes" id="UP001500280"/>
    </source>
</evidence>
<reference evidence="2 3" key="1">
    <citation type="journal article" date="2019" name="Int. J. Syst. Evol. Microbiol.">
        <title>The Global Catalogue of Microorganisms (GCM) 10K type strain sequencing project: providing services to taxonomists for standard genome sequencing and annotation.</title>
        <authorList>
            <consortium name="The Broad Institute Genomics Platform"/>
            <consortium name="The Broad Institute Genome Sequencing Center for Infectious Disease"/>
            <person name="Wu L."/>
            <person name="Ma J."/>
        </authorList>
    </citation>
    <scope>NUCLEOTIDE SEQUENCE [LARGE SCALE GENOMIC DNA]</scope>
    <source>
        <strain evidence="2 3">JCM 14307</strain>
    </source>
</reference>
<gene>
    <name evidence="2" type="ORF">GCM10009745_47140</name>
</gene>
<evidence type="ECO:0000256" key="1">
    <source>
        <dbReference type="SAM" id="MobiDB-lite"/>
    </source>
</evidence>
<protein>
    <submittedName>
        <fullName evidence="2">Uncharacterized protein</fullName>
    </submittedName>
</protein>
<dbReference type="Proteomes" id="UP001500280">
    <property type="component" value="Unassembled WGS sequence"/>
</dbReference>
<feature type="region of interest" description="Disordered" evidence="1">
    <location>
        <begin position="24"/>
        <end position="58"/>
    </location>
</feature>
<dbReference type="EMBL" id="BAAANF010000016">
    <property type="protein sequence ID" value="GAA1695809.1"/>
    <property type="molecule type" value="Genomic_DNA"/>
</dbReference>
<proteinExistence type="predicted"/>
<keyword evidence="3" id="KW-1185">Reference proteome</keyword>
<evidence type="ECO:0000313" key="2">
    <source>
        <dbReference type="EMBL" id="GAA1695809.1"/>
    </source>
</evidence>
<comment type="caution">
    <text evidence="2">The sequence shown here is derived from an EMBL/GenBank/DDBJ whole genome shotgun (WGS) entry which is preliminary data.</text>
</comment>
<organism evidence="2 3">
    <name type="scientific">Kribbella yunnanensis</name>
    <dbReference type="NCBI Taxonomy" id="190194"/>
    <lineage>
        <taxon>Bacteria</taxon>
        <taxon>Bacillati</taxon>
        <taxon>Actinomycetota</taxon>
        <taxon>Actinomycetes</taxon>
        <taxon>Propionibacteriales</taxon>
        <taxon>Kribbellaceae</taxon>
        <taxon>Kribbella</taxon>
    </lineage>
</organism>
<sequence length="58" mass="6282">MLIVVSSERVGPFRVDEIGRADCPESDSRAVMQNSDAKSFGQPVEIGDDEVRSSGQRA</sequence>